<dbReference type="PANTHER" id="PTHR10587">
    <property type="entry name" value="GLYCOSYL TRANSFERASE-RELATED"/>
    <property type="match status" value="1"/>
</dbReference>
<evidence type="ECO:0000259" key="1">
    <source>
        <dbReference type="PROSITE" id="PS51677"/>
    </source>
</evidence>
<evidence type="ECO:0000313" key="3">
    <source>
        <dbReference type="Proteomes" id="UP000621266"/>
    </source>
</evidence>
<keyword evidence="3" id="KW-1185">Reference proteome</keyword>
<comment type="caution">
    <text evidence="2">The sequence shown here is derived from an EMBL/GenBank/DDBJ whole genome shotgun (WGS) entry which is preliminary data.</text>
</comment>
<accession>A0ABQ7FGS0</accession>
<reference evidence="2 3" key="1">
    <citation type="submission" date="2019-10" db="EMBL/GenBank/DDBJ databases">
        <title>Streptomyces tenebrisbrunneis sp.nov., an endogenous actinomycete isolated from of Lycium ruthenicum.</title>
        <authorList>
            <person name="Ma L."/>
        </authorList>
    </citation>
    <scope>NUCLEOTIDE SEQUENCE [LARGE SCALE GENOMIC DNA]</scope>
    <source>
        <strain evidence="2 3">TRM 66187</strain>
    </source>
</reference>
<protein>
    <submittedName>
        <fullName evidence="2">Polysaccharide deacetylase family protein</fullName>
    </submittedName>
</protein>
<dbReference type="InterPro" id="IPR011330">
    <property type="entry name" value="Glyco_hydro/deAcase_b/a-brl"/>
</dbReference>
<dbReference type="CDD" id="cd10917">
    <property type="entry name" value="CE4_NodB_like_6s_7s"/>
    <property type="match status" value="1"/>
</dbReference>
<dbReference type="InterPro" id="IPR002509">
    <property type="entry name" value="NODB_dom"/>
</dbReference>
<evidence type="ECO:0000313" key="2">
    <source>
        <dbReference type="EMBL" id="KAF4408219.1"/>
    </source>
</evidence>
<dbReference type="EMBL" id="WHPN01000283">
    <property type="protein sequence ID" value="KAF4408219.1"/>
    <property type="molecule type" value="Genomic_DNA"/>
</dbReference>
<dbReference type="PROSITE" id="PS51677">
    <property type="entry name" value="NODB"/>
    <property type="match status" value="1"/>
</dbReference>
<feature type="domain" description="NodB homology" evidence="1">
    <location>
        <begin position="151"/>
        <end position="332"/>
    </location>
</feature>
<name>A0ABQ7FGS0_9ACTN</name>
<dbReference type="InterPro" id="IPR050248">
    <property type="entry name" value="Polysacc_deacetylase_ArnD"/>
</dbReference>
<gene>
    <name evidence="2" type="ORF">GCU69_15360</name>
</gene>
<sequence length="354" mass="38333">MLYSGVSWHTGGYHVEVLDGDGRRAMPPAEFTAGRAGELIAYLRAVGERMVTVVESTNGILDGRLMAAGLEVYRADPHLLPERPLFGSVSATDLAHTARRNLDRLTRLERRRGTQTGREAELDAWIVSSSAEVDTAVMEGRCLSHGERDRPTVALTFDDGPLPPYTGQILDILERYGVPATFFCVGMHARAYPEELVRMREQGHALGNHTWSHPFLPELTRSQLTEQLDRAGEAIAGASGGGVPSLFRPPYGARTPQVMEWLAAAGPRIVLWDVVPDDWSMPGAESIAAAVLDQTRPGSVVLLHDGGGDRSQTVAALPPVIEGLLTRGFRFVPVHELLPASRRQAEPGLTAAAS</sequence>
<proteinExistence type="predicted"/>
<dbReference type="Pfam" id="PF01522">
    <property type="entry name" value="Polysacc_deac_1"/>
    <property type="match status" value="1"/>
</dbReference>
<dbReference type="SUPFAM" id="SSF88713">
    <property type="entry name" value="Glycoside hydrolase/deacetylase"/>
    <property type="match status" value="1"/>
</dbReference>
<dbReference type="Proteomes" id="UP000621266">
    <property type="component" value="Unassembled WGS sequence"/>
</dbReference>
<organism evidence="2 3">
    <name type="scientific">Streptomyces lycii</name>
    <dbReference type="NCBI Taxonomy" id="2654337"/>
    <lineage>
        <taxon>Bacteria</taxon>
        <taxon>Bacillati</taxon>
        <taxon>Actinomycetota</taxon>
        <taxon>Actinomycetes</taxon>
        <taxon>Kitasatosporales</taxon>
        <taxon>Streptomycetaceae</taxon>
        <taxon>Streptomyces</taxon>
    </lineage>
</organism>
<dbReference type="Gene3D" id="3.20.20.370">
    <property type="entry name" value="Glycoside hydrolase/deacetylase"/>
    <property type="match status" value="1"/>
</dbReference>
<dbReference type="RefSeq" id="WP_156206341.1">
    <property type="nucleotide sequence ID" value="NZ_WHPN01000283.1"/>
</dbReference>